<feature type="signal peptide" evidence="1">
    <location>
        <begin position="1"/>
        <end position="17"/>
    </location>
</feature>
<dbReference type="EMBL" id="ML993611">
    <property type="protein sequence ID" value="KAF2162861.1"/>
    <property type="molecule type" value="Genomic_DNA"/>
</dbReference>
<dbReference type="AlphaFoldDB" id="A0A6A6C736"/>
<dbReference type="RefSeq" id="XP_033663750.1">
    <property type="nucleotide sequence ID" value="XM_033808233.1"/>
</dbReference>
<evidence type="ECO:0000313" key="3">
    <source>
        <dbReference type="Proteomes" id="UP000799537"/>
    </source>
</evidence>
<dbReference type="Proteomes" id="UP000799537">
    <property type="component" value="Unassembled WGS sequence"/>
</dbReference>
<reference evidence="2" key="1">
    <citation type="journal article" date="2020" name="Stud. Mycol.">
        <title>101 Dothideomycetes genomes: a test case for predicting lifestyles and emergence of pathogens.</title>
        <authorList>
            <person name="Haridas S."/>
            <person name="Albert R."/>
            <person name="Binder M."/>
            <person name="Bloem J."/>
            <person name="Labutti K."/>
            <person name="Salamov A."/>
            <person name="Andreopoulos B."/>
            <person name="Baker S."/>
            <person name="Barry K."/>
            <person name="Bills G."/>
            <person name="Bluhm B."/>
            <person name="Cannon C."/>
            <person name="Castanera R."/>
            <person name="Culley D."/>
            <person name="Daum C."/>
            <person name="Ezra D."/>
            <person name="Gonzalez J."/>
            <person name="Henrissat B."/>
            <person name="Kuo A."/>
            <person name="Liang C."/>
            <person name="Lipzen A."/>
            <person name="Lutzoni F."/>
            <person name="Magnuson J."/>
            <person name="Mondo S."/>
            <person name="Nolan M."/>
            <person name="Ohm R."/>
            <person name="Pangilinan J."/>
            <person name="Park H.-J."/>
            <person name="Ramirez L."/>
            <person name="Alfaro M."/>
            <person name="Sun H."/>
            <person name="Tritt A."/>
            <person name="Yoshinaga Y."/>
            <person name="Zwiers L.-H."/>
            <person name="Turgeon B."/>
            <person name="Goodwin S."/>
            <person name="Spatafora J."/>
            <person name="Crous P."/>
            <person name="Grigoriev I."/>
        </authorList>
    </citation>
    <scope>NUCLEOTIDE SEQUENCE</scope>
    <source>
        <strain evidence="2">ATCC 36951</strain>
    </source>
</reference>
<evidence type="ECO:0000313" key="2">
    <source>
        <dbReference type="EMBL" id="KAF2162861.1"/>
    </source>
</evidence>
<evidence type="ECO:0000256" key="1">
    <source>
        <dbReference type="SAM" id="SignalP"/>
    </source>
</evidence>
<gene>
    <name evidence="2" type="ORF">M409DRAFT_26716</name>
</gene>
<protein>
    <submittedName>
        <fullName evidence="2">Uncharacterized protein</fullName>
    </submittedName>
</protein>
<name>A0A6A6C736_ZASCE</name>
<accession>A0A6A6C736</accession>
<sequence length="74" mass="8147">MKTAILLLLTLSVIGLAAPVEVKPRAACTPWRTKERDVDCIGAEEDNLLKARAACTPWRTKERDVDCPPAEETV</sequence>
<feature type="chain" id="PRO_5025493221" evidence="1">
    <location>
        <begin position="18"/>
        <end position="74"/>
    </location>
</feature>
<dbReference type="GeneID" id="54561505"/>
<keyword evidence="3" id="KW-1185">Reference proteome</keyword>
<proteinExistence type="predicted"/>
<organism evidence="2 3">
    <name type="scientific">Zasmidium cellare ATCC 36951</name>
    <dbReference type="NCBI Taxonomy" id="1080233"/>
    <lineage>
        <taxon>Eukaryota</taxon>
        <taxon>Fungi</taxon>
        <taxon>Dikarya</taxon>
        <taxon>Ascomycota</taxon>
        <taxon>Pezizomycotina</taxon>
        <taxon>Dothideomycetes</taxon>
        <taxon>Dothideomycetidae</taxon>
        <taxon>Mycosphaerellales</taxon>
        <taxon>Mycosphaerellaceae</taxon>
        <taxon>Zasmidium</taxon>
    </lineage>
</organism>
<keyword evidence="1" id="KW-0732">Signal</keyword>